<evidence type="ECO:0000313" key="2">
    <source>
        <dbReference type="Proteomes" id="UP000758603"/>
    </source>
</evidence>
<organism evidence="1 2">
    <name type="scientific">Truncatella angustata</name>
    <dbReference type="NCBI Taxonomy" id="152316"/>
    <lineage>
        <taxon>Eukaryota</taxon>
        <taxon>Fungi</taxon>
        <taxon>Dikarya</taxon>
        <taxon>Ascomycota</taxon>
        <taxon>Pezizomycotina</taxon>
        <taxon>Sordariomycetes</taxon>
        <taxon>Xylariomycetidae</taxon>
        <taxon>Amphisphaeriales</taxon>
        <taxon>Sporocadaceae</taxon>
        <taxon>Truncatella</taxon>
    </lineage>
</organism>
<name>A0A9P8RMC5_9PEZI</name>
<keyword evidence="2" id="KW-1185">Reference proteome</keyword>
<comment type="caution">
    <text evidence="1">The sequence shown here is derived from an EMBL/GenBank/DDBJ whole genome shotgun (WGS) entry which is preliminary data.</text>
</comment>
<sequence length="395" mass="45318">MAVDSSQLSSPNDIFGCLPCEILLALLKLLPSLPSLWSLINASSVCSAQFDDCALEIIEAVMLASVPTTIQHIMRVTLRCQAPGLQHTTLEQARDVAKDIDINRRRARPLLISMPLNFNTFEVEAVQHTRLPRRLLSQAHNIHVLAHACTDHYIAASLAIRPHSLVKLGPHSPVYRDKFESAEGRPYQPRETGPSSWVEEHRVIKALWLIQYFFELQVACEESRLDWPAEDLKSLQCAGLSTFFTLQRFEQQQLLTVMEFLQVKTHGHKEAGSLWLQQYRLPTEAFENTFISPCAQLMFFDPNEDHYQQGQEFLDKSPTSITFQYMMARNPNMSPLPGLPFDPYRKFGFAIFDDQRMTDLGLAEANRRALAFFVKYHYSWFSILTQEERDLSRKN</sequence>
<evidence type="ECO:0000313" key="1">
    <source>
        <dbReference type="EMBL" id="KAH6646873.1"/>
    </source>
</evidence>
<accession>A0A9P8RMC5</accession>
<proteinExistence type="predicted"/>
<dbReference type="AlphaFoldDB" id="A0A9P8RMC5"/>
<dbReference type="RefSeq" id="XP_045953387.1">
    <property type="nucleotide sequence ID" value="XM_046103883.1"/>
</dbReference>
<protein>
    <submittedName>
        <fullName evidence="1">Uncharacterized protein</fullName>
    </submittedName>
</protein>
<gene>
    <name evidence="1" type="ORF">BKA67DRAFT_580785</name>
</gene>
<reference evidence="1" key="1">
    <citation type="journal article" date="2021" name="Nat. Commun.">
        <title>Genetic determinants of endophytism in the Arabidopsis root mycobiome.</title>
        <authorList>
            <person name="Mesny F."/>
            <person name="Miyauchi S."/>
            <person name="Thiergart T."/>
            <person name="Pickel B."/>
            <person name="Atanasova L."/>
            <person name="Karlsson M."/>
            <person name="Huettel B."/>
            <person name="Barry K.W."/>
            <person name="Haridas S."/>
            <person name="Chen C."/>
            <person name="Bauer D."/>
            <person name="Andreopoulos W."/>
            <person name="Pangilinan J."/>
            <person name="LaButti K."/>
            <person name="Riley R."/>
            <person name="Lipzen A."/>
            <person name="Clum A."/>
            <person name="Drula E."/>
            <person name="Henrissat B."/>
            <person name="Kohler A."/>
            <person name="Grigoriev I.V."/>
            <person name="Martin F.M."/>
            <person name="Hacquard S."/>
        </authorList>
    </citation>
    <scope>NUCLEOTIDE SEQUENCE</scope>
    <source>
        <strain evidence="1">MPI-SDFR-AT-0073</strain>
    </source>
</reference>
<dbReference type="OrthoDB" id="4358152at2759"/>
<dbReference type="EMBL" id="JAGPXC010000009">
    <property type="protein sequence ID" value="KAH6646873.1"/>
    <property type="molecule type" value="Genomic_DNA"/>
</dbReference>
<dbReference type="GeneID" id="70132774"/>
<dbReference type="Proteomes" id="UP000758603">
    <property type="component" value="Unassembled WGS sequence"/>
</dbReference>